<dbReference type="Proteomes" id="UP000830198">
    <property type="component" value="Chromosome"/>
</dbReference>
<dbReference type="EMBL" id="CP095855">
    <property type="protein sequence ID" value="UPK67452.1"/>
    <property type="molecule type" value="Genomic_DNA"/>
</dbReference>
<organism evidence="1 2">
    <name type="scientific">Chitinophaga filiformis</name>
    <name type="common">Myxococcus filiformis</name>
    <name type="synonym">Flexibacter filiformis</name>
    <dbReference type="NCBI Taxonomy" id="104663"/>
    <lineage>
        <taxon>Bacteria</taxon>
        <taxon>Pseudomonadati</taxon>
        <taxon>Bacteroidota</taxon>
        <taxon>Chitinophagia</taxon>
        <taxon>Chitinophagales</taxon>
        <taxon>Chitinophagaceae</taxon>
        <taxon>Chitinophaga</taxon>
    </lineage>
</organism>
<proteinExistence type="predicted"/>
<protein>
    <submittedName>
        <fullName evidence="1">Uncharacterized protein</fullName>
    </submittedName>
</protein>
<accession>A0ABY4HV82</accession>
<gene>
    <name evidence="1" type="ORF">MYF79_21140</name>
</gene>
<name>A0ABY4HV82_CHIFI</name>
<reference evidence="1 2" key="1">
    <citation type="submission" date="2022-04" db="EMBL/GenBank/DDBJ databases">
        <title>The arsenic-methylating capacity of Chitinophaga filiformis YT5 during chitin decomposition.</title>
        <authorList>
            <person name="Chen G."/>
            <person name="Liang Y."/>
        </authorList>
    </citation>
    <scope>NUCLEOTIDE SEQUENCE [LARGE SCALE GENOMIC DNA]</scope>
    <source>
        <strain evidence="1 2">YT5</strain>
    </source>
</reference>
<keyword evidence="2" id="KW-1185">Reference proteome</keyword>
<evidence type="ECO:0000313" key="1">
    <source>
        <dbReference type="EMBL" id="UPK67452.1"/>
    </source>
</evidence>
<sequence>MKDKGRDIVRVKSVDYNNWKGFLEDKKSDKSILERMGRKSGVKIGETLLGFDFMNTDDVTGTFTTPAYGERIDNHIPSQLSKDGYNINLKAILNGQQLLNKLNREFVYKMTAWEPGAAMLMDLAKYSANGEILDIKVSFGMNKYSGVSYVNNTYTSLRVLGNVLFGMNIHSAGPPTFGRDFNYKVVMRKAGKYNQSQNHGNGYNAGWPFYGEHTLSASAIFFGYYGYRP</sequence>
<evidence type="ECO:0000313" key="2">
    <source>
        <dbReference type="Proteomes" id="UP000830198"/>
    </source>
</evidence>
<dbReference type="RefSeq" id="WP_247809831.1">
    <property type="nucleotide sequence ID" value="NZ_CP095855.1"/>
</dbReference>